<organism evidence="5 6">
    <name type="scientific">Astyanax mexicanus</name>
    <name type="common">Blind cave fish</name>
    <name type="synonym">Astyanax fasciatus mexicanus</name>
    <dbReference type="NCBI Taxonomy" id="7994"/>
    <lineage>
        <taxon>Eukaryota</taxon>
        <taxon>Metazoa</taxon>
        <taxon>Chordata</taxon>
        <taxon>Craniata</taxon>
        <taxon>Vertebrata</taxon>
        <taxon>Euteleostomi</taxon>
        <taxon>Actinopterygii</taxon>
        <taxon>Neopterygii</taxon>
        <taxon>Teleostei</taxon>
        <taxon>Ostariophysi</taxon>
        <taxon>Characiformes</taxon>
        <taxon>Characoidei</taxon>
        <taxon>Acestrorhamphidae</taxon>
        <taxon>Acestrorhamphinae</taxon>
        <taxon>Astyanax</taxon>
    </lineage>
</organism>
<dbReference type="InterPro" id="IPR020858">
    <property type="entry name" value="Serum_albumin-like"/>
</dbReference>
<name>A0A8T2M6H5_ASTMX</name>
<evidence type="ECO:0000313" key="6">
    <source>
        <dbReference type="Proteomes" id="UP000752171"/>
    </source>
</evidence>
<dbReference type="GeneID" id="103035946"/>
<comment type="subcellular location">
    <subcellularLocation>
        <location evidence="1">Secreted</location>
    </subcellularLocation>
</comment>
<evidence type="ECO:0000256" key="2">
    <source>
        <dbReference type="ARBA" id="ARBA00022525"/>
    </source>
</evidence>
<keyword evidence="2" id="KW-0964">Secreted</keyword>
<protein>
    <submittedName>
        <fullName evidence="5">Extracellular matrix protein 1</fullName>
    </submittedName>
</protein>
<dbReference type="CTD" id="100332249"/>
<dbReference type="PANTHER" id="PTHR16776:SF3">
    <property type="entry name" value="EXTRACELLULAR MATRIX PROTEIN 1"/>
    <property type="match status" value="1"/>
</dbReference>
<dbReference type="SUPFAM" id="SSF48552">
    <property type="entry name" value="Serum albumin-like"/>
    <property type="match status" value="3"/>
</dbReference>
<dbReference type="GO" id="GO:0030500">
    <property type="term" value="P:regulation of bone mineralization"/>
    <property type="evidence" value="ECO:0007669"/>
    <property type="project" value="TreeGrafter"/>
</dbReference>
<accession>A0A8T2M6H5</accession>
<feature type="signal peptide" evidence="4">
    <location>
        <begin position="1"/>
        <end position="18"/>
    </location>
</feature>
<feature type="chain" id="PRO_5035896742" evidence="4">
    <location>
        <begin position="19"/>
        <end position="490"/>
    </location>
</feature>
<dbReference type="EMBL" id="JAICCE010000006">
    <property type="protein sequence ID" value="KAG9276551.1"/>
    <property type="molecule type" value="Genomic_DNA"/>
</dbReference>
<dbReference type="AlphaFoldDB" id="A0A8T2M6H5"/>
<dbReference type="OrthoDB" id="9889855at2759"/>
<dbReference type="Pfam" id="PF05782">
    <property type="entry name" value="ECM1"/>
    <property type="match status" value="2"/>
</dbReference>
<evidence type="ECO:0000256" key="3">
    <source>
        <dbReference type="ARBA" id="ARBA00022737"/>
    </source>
</evidence>
<comment type="caution">
    <text evidence="5">The sequence shown here is derived from an EMBL/GenBank/DDBJ whole genome shotgun (WGS) entry which is preliminary data.</text>
</comment>
<dbReference type="InterPro" id="IPR008605">
    <property type="entry name" value="ECM1"/>
</dbReference>
<dbReference type="Gene3D" id="1.10.246.10">
    <property type="match status" value="3"/>
</dbReference>
<dbReference type="KEGG" id="amex:103035946"/>
<dbReference type="GO" id="GO:0005615">
    <property type="term" value="C:extracellular space"/>
    <property type="evidence" value="ECO:0007669"/>
    <property type="project" value="InterPro"/>
</dbReference>
<dbReference type="PANTHER" id="PTHR16776">
    <property type="entry name" value="EXTRACELLULAR MATRIX PROTEIN 1"/>
    <property type="match status" value="1"/>
</dbReference>
<keyword evidence="3" id="KW-0677">Repeat</keyword>
<evidence type="ECO:0000313" key="5">
    <source>
        <dbReference type="EMBL" id="KAG9276551.1"/>
    </source>
</evidence>
<dbReference type="OMA" id="CCRCRSH"/>
<keyword evidence="4" id="KW-0732">Signal</keyword>
<evidence type="ECO:0000256" key="4">
    <source>
        <dbReference type="SAM" id="SignalP"/>
    </source>
</evidence>
<reference evidence="5 6" key="1">
    <citation type="submission" date="2021-07" db="EMBL/GenBank/DDBJ databases">
        <authorList>
            <person name="Imarazene B."/>
            <person name="Zahm M."/>
            <person name="Klopp C."/>
            <person name="Cabau C."/>
            <person name="Beille S."/>
            <person name="Jouanno E."/>
            <person name="Castinel A."/>
            <person name="Lluch J."/>
            <person name="Gil L."/>
            <person name="Kuchtly C."/>
            <person name="Lopez Roques C."/>
            <person name="Donnadieu C."/>
            <person name="Parrinello H."/>
            <person name="Journot L."/>
            <person name="Du K."/>
            <person name="Schartl M."/>
            <person name="Retaux S."/>
            <person name="Guiguen Y."/>
        </authorList>
    </citation>
    <scope>NUCLEOTIDE SEQUENCE [LARGE SCALE GENOMIC DNA]</scope>
    <source>
        <strain evidence="5">Pach_M1</strain>
        <tissue evidence="5">Testis</tissue>
    </source>
</reference>
<dbReference type="GO" id="GO:0007165">
    <property type="term" value="P:signal transduction"/>
    <property type="evidence" value="ECO:0007669"/>
    <property type="project" value="InterPro"/>
</dbReference>
<evidence type="ECO:0000256" key="1">
    <source>
        <dbReference type="ARBA" id="ARBA00004613"/>
    </source>
</evidence>
<sequence>MGALRRYVLLLVVLVVRADEEPFLGQREVTFNLSELLDDDLQKPIAFSLIDFPEFGSDVAERKEGVPDTPDMTRNFPAGPPMFGPRSMGPPQIPFPLARPNTNNIQAICRYSNQRPRYPRETLPSSYFGYLVRQANAINRLESWFSVCCSSGTEDERLLLCCADQAWKKSLSAFCDDEFSVKTRHYHCCKQTGSNRRTCFEKASPSHLQSYVPSDHERGSWAVIPSMAEGFNFNPSSCHKQRSLIARRAITGKIPKDVFPPGRPNADNIESICANHKQRWWYVSKCLLRKANSAVAHQAKAIDVLEKGFGQCCKKRREKQSCAEMKWKMMVDDFCKDGMKADMKQFVCCERKEGEEQYNCFAAAATNPGYSPNNDSASLYEARPSLDTFCDMYRKYHSLQRELGSWHIVADKWSTRCCSPMEEKNSACLQTQMQSILDEVCSHPLWKNSGSCCRERGKSRSKCFTKYVLHKLSEEMGVNHSLRKKCRTPF</sequence>
<gene>
    <name evidence="5" type="primary">ECM1</name>
    <name evidence="5" type="ORF">AMEX_G8872</name>
</gene>
<proteinExistence type="predicted"/>
<dbReference type="Proteomes" id="UP000752171">
    <property type="component" value="Unassembled WGS sequence"/>
</dbReference>